<protein>
    <submittedName>
        <fullName evidence="2">Uncharacterized protein</fullName>
    </submittedName>
</protein>
<organism evidence="2 3">
    <name type="scientific">Orchesella dallaii</name>
    <dbReference type="NCBI Taxonomy" id="48710"/>
    <lineage>
        <taxon>Eukaryota</taxon>
        <taxon>Metazoa</taxon>
        <taxon>Ecdysozoa</taxon>
        <taxon>Arthropoda</taxon>
        <taxon>Hexapoda</taxon>
        <taxon>Collembola</taxon>
        <taxon>Entomobryomorpha</taxon>
        <taxon>Entomobryoidea</taxon>
        <taxon>Orchesellidae</taxon>
        <taxon>Orchesellinae</taxon>
        <taxon>Orchesella</taxon>
    </lineage>
</organism>
<reference evidence="2 3" key="1">
    <citation type="submission" date="2024-08" db="EMBL/GenBank/DDBJ databases">
        <authorList>
            <person name="Cucini C."/>
            <person name="Frati F."/>
        </authorList>
    </citation>
    <scope>NUCLEOTIDE SEQUENCE [LARGE SCALE GENOMIC DNA]</scope>
</reference>
<gene>
    <name evidence="2" type="ORF">ODALV1_LOCUS9680</name>
</gene>
<keyword evidence="3" id="KW-1185">Reference proteome</keyword>
<evidence type="ECO:0000313" key="2">
    <source>
        <dbReference type="EMBL" id="CAL8097588.1"/>
    </source>
</evidence>
<proteinExistence type="predicted"/>
<evidence type="ECO:0000256" key="1">
    <source>
        <dbReference type="SAM" id="Coils"/>
    </source>
</evidence>
<sequence>MLEFCFEEYLSPLPISIYYTWVLFCKGEQLSVDWISACDIIIEFTRYLIQKDSNIYKAFKYKTKKDVHGESDDDNELKDLIKRKEDLQCRLETAKQEREKILEMERQAKAEMLVKSEKTLKALTYLLMYYQSEEKQNLNKWLQQPD</sequence>
<accession>A0ABP1QBX0</accession>
<feature type="coiled-coil region" evidence="1">
    <location>
        <begin position="77"/>
        <end position="111"/>
    </location>
</feature>
<evidence type="ECO:0000313" key="3">
    <source>
        <dbReference type="Proteomes" id="UP001642540"/>
    </source>
</evidence>
<comment type="caution">
    <text evidence="2">The sequence shown here is derived from an EMBL/GenBank/DDBJ whole genome shotgun (WGS) entry which is preliminary data.</text>
</comment>
<name>A0ABP1QBX0_9HEXA</name>
<dbReference type="Proteomes" id="UP001642540">
    <property type="component" value="Unassembled WGS sequence"/>
</dbReference>
<dbReference type="EMBL" id="CAXLJM020000029">
    <property type="protein sequence ID" value="CAL8097588.1"/>
    <property type="molecule type" value="Genomic_DNA"/>
</dbReference>
<keyword evidence="1" id="KW-0175">Coiled coil</keyword>